<evidence type="ECO:0000313" key="7">
    <source>
        <dbReference type="Proteomes" id="UP000265882"/>
    </source>
</evidence>
<dbReference type="CDD" id="cd00009">
    <property type="entry name" value="AAA"/>
    <property type="match status" value="1"/>
</dbReference>
<dbReference type="InterPro" id="IPR009057">
    <property type="entry name" value="Homeodomain-like_sf"/>
</dbReference>
<keyword evidence="3" id="KW-0805">Transcription regulation</keyword>
<gene>
    <name evidence="6" type="ORF">C4520_04845</name>
</gene>
<keyword evidence="1" id="KW-0547">Nucleotide-binding</keyword>
<dbReference type="PRINTS" id="PR01590">
    <property type="entry name" value="HTHFIS"/>
</dbReference>
<reference evidence="6 7" key="1">
    <citation type="journal article" date="2017" name="ISME J.">
        <title>Energy and carbon metabolisms in a deep terrestrial subsurface fluid microbial community.</title>
        <authorList>
            <person name="Momper L."/>
            <person name="Jungbluth S.P."/>
            <person name="Lee M.D."/>
            <person name="Amend J.P."/>
        </authorList>
    </citation>
    <scope>NUCLEOTIDE SEQUENCE [LARGE SCALE GENOMIC DNA]</scope>
    <source>
        <strain evidence="6">SURF_5</strain>
    </source>
</reference>
<dbReference type="InterPro" id="IPR002078">
    <property type="entry name" value="Sigma_54_int"/>
</dbReference>
<dbReference type="Gene3D" id="1.10.10.60">
    <property type="entry name" value="Homeodomain-like"/>
    <property type="match status" value="1"/>
</dbReference>
<dbReference type="SMART" id="SM00382">
    <property type="entry name" value="AAA"/>
    <property type="match status" value="1"/>
</dbReference>
<evidence type="ECO:0000259" key="5">
    <source>
        <dbReference type="PROSITE" id="PS50045"/>
    </source>
</evidence>
<organism evidence="6 7">
    <name type="scientific">Abyssobacteria bacterium (strain SURF_5)</name>
    <dbReference type="NCBI Taxonomy" id="2093360"/>
    <lineage>
        <taxon>Bacteria</taxon>
        <taxon>Pseudomonadati</taxon>
        <taxon>Candidatus Hydrogenedentota</taxon>
        <taxon>Candidatus Abyssobacteria</taxon>
    </lineage>
</organism>
<name>A0A3A4NZM3_ABYX5</name>
<keyword evidence="4" id="KW-0804">Transcription</keyword>
<dbReference type="SUPFAM" id="SSF46689">
    <property type="entry name" value="Homeodomain-like"/>
    <property type="match status" value="1"/>
</dbReference>
<feature type="domain" description="Sigma-54 factor interaction" evidence="5">
    <location>
        <begin position="240"/>
        <end position="468"/>
    </location>
</feature>
<dbReference type="Proteomes" id="UP000265882">
    <property type="component" value="Unassembled WGS sequence"/>
</dbReference>
<dbReference type="PROSITE" id="PS00675">
    <property type="entry name" value="SIGMA54_INTERACT_1"/>
    <property type="match status" value="1"/>
</dbReference>
<protein>
    <submittedName>
        <fullName evidence="6">AAA family ATPase</fullName>
    </submittedName>
</protein>
<dbReference type="SUPFAM" id="SSF52540">
    <property type="entry name" value="P-loop containing nucleoside triphosphate hydrolases"/>
    <property type="match status" value="1"/>
</dbReference>
<dbReference type="InterPro" id="IPR058031">
    <property type="entry name" value="AAA_lid_NorR"/>
</dbReference>
<dbReference type="GO" id="GO:0005524">
    <property type="term" value="F:ATP binding"/>
    <property type="evidence" value="ECO:0007669"/>
    <property type="project" value="UniProtKB-KW"/>
</dbReference>
<evidence type="ECO:0000256" key="2">
    <source>
        <dbReference type="ARBA" id="ARBA00022840"/>
    </source>
</evidence>
<dbReference type="GO" id="GO:0006355">
    <property type="term" value="P:regulation of DNA-templated transcription"/>
    <property type="evidence" value="ECO:0007669"/>
    <property type="project" value="InterPro"/>
</dbReference>
<dbReference type="PANTHER" id="PTHR32071">
    <property type="entry name" value="TRANSCRIPTIONAL REGULATORY PROTEIN"/>
    <property type="match status" value="1"/>
</dbReference>
<dbReference type="EMBL" id="QZKU01000041">
    <property type="protein sequence ID" value="RJP24025.1"/>
    <property type="molecule type" value="Genomic_DNA"/>
</dbReference>
<evidence type="ECO:0000313" key="6">
    <source>
        <dbReference type="EMBL" id="RJP24025.1"/>
    </source>
</evidence>
<dbReference type="FunFam" id="3.40.50.300:FF:000006">
    <property type="entry name" value="DNA-binding transcriptional regulator NtrC"/>
    <property type="match status" value="1"/>
</dbReference>
<dbReference type="GO" id="GO:0043565">
    <property type="term" value="F:sequence-specific DNA binding"/>
    <property type="evidence" value="ECO:0007669"/>
    <property type="project" value="InterPro"/>
</dbReference>
<dbReference type="InterPro" id="IPR027417">
    <property type="entry name" value="P-loop_NTPase"/>
</dbReference>
<evidence type="ECO:0000256" key="4">
    <source>
        <dbReference type="ARBA" id="ARBA00023163"/>
    </source>
</evidence>
<keyword evidence="2" id="KW-0067">ATP-binding</keyword>
<dbReference type="PROSITE" id="PS50045">
    <property type="entry name" value="SIGMA54_INTERACT_4"/>
    <property type="match status" value="1"/>
</dbReference>
<evidence type="ECO:0000256" key="1">
    <source>
        <dbReference type="ARBA" id="ARBA00022741"/>
    </source>
</evidence>
<evidence type="ECO:0000256" key="3">
    <source>
        <dbReference type="ARBA" id="ARBA00023015"/>
    </source>
</evidence>
<dbReference type="Gene3D" id="3.40.50.300">
    <property type="entry name" value="P-loop containing nucleotide triphosphate hydrolases"/>
    <property type="match status" value="1"/>
</dbReference>
<accession>A0A3A4NZM3</accession>
<dbReference type="InterPro" id="IPR025662">
    <property type="entry name" value="Sigma_54_int_dom_ATP-bd_1"/>
</dbReference>
<dbReference type="InterPro" id="IPR009715">
    <property type="entry name" value="RtcR"/>
</dbReference>
<dbReference type="Pfam" id="PF06956">
    <property type="entry name" value="RtcR"/>
    <property type="match status" value="1"/>
</dbReference>
<dbReference type="Pfam" id="PF25601">
    <property type="entry name" value="AAA_lid_14"/>
    <property type="match status" value="1"/>
</dbReference>
<sequence>MPKPKPRFSRLRSQRITKPFILSFPVDLHSPFWFNSKPSGKRQPLSSITMANSSTNVLLTFTGFHDPYFEGLVQKEEQAGPILALLSVRSFDEIYLFETPNTQKVTQVTKEAILGLYPKSQVEILAVALDDPTDYKTILKGLRNHIQPLLERHEGAKFHIAVTSGTPQMHASWLLLAAAGEIPAHILYTRPPHFVTKDKPLVSEIDLAAREFPTVKFLPQQNATSGSELDVEAVIAQLNIVGDHPSIRRALEIAATSAPSQAPFLILGETGTGKELIARLIHRLSGRSNQEFVAVNCAAIPENLVESILFGHKKGAFTGAISNQIGKFDSADDGTLFLDEIGDLPLSVQAKLLRVLQDGMVEPLGRTTAHKVDVRIIAATNCNLRKLIKDSKFREDLFYRLCVVEIKLPPLRERRSDIPKLALNMLDKLNRSIRRNKRFSPDALVRLQSHNWPGNVRDLENVIERSMLLCPRDVLRADDLIITDPITSTDPLTALPEPHEGFSLDGFLTSARRQLILKALETTNGNQSKASRLLGITPQAVHKFLQQEKL</sequence>
<proteinExistence type="predicted"/>
<dbReference type="InterPro" id="IPR002197">
    <property type="entry name" value="HTH_Fis"/>
</dbReference>
<dbReference type="Pfam" id="PF02954">
    <property type="entry name" value="HTH_8"/>
    <property type="match status" value="1"/>
</dbReference>
<dbReference type="Pfam" id="PF00158">
    <property type="entry name" value="Sigma54_activat"/>
    <property type="match status" value="1"/>
</dbReference>
<dbReference type="AlphaFoldDB" id="A0A3A4NZM3"/>
<dbReference type="InterPro" id="IPR003593">
    <property type="entry name" value="AAA+_ATPase"/>
</dbReference>
<comment type="caution">
    <text evidence="6">The sequence shown here is derived from an EMBL/GenBank/DDBJ whole genome shotgun (WGS) entry which is preliminary data.</text>
</comment>
<dbReference type="Gene3D" id="1.10.8.60">
    <property type="match status" value="1"/>
</dbReference>